<dbReference type="AlphaFoldDB" id="A0A5P5X6F1"/>
<reference evidence="4" key="1">
    <citation type="journal article" date="2019" name="Int. J. Food Microbiol.">
        <title>Developing a novel molecular serotyping system based on capsular polysaccharide synthesis gene clusters of Vibrio parahaemolyticus.</title>
        <authorList>
            <person name="Pang Y."/>
            <person name="Guo X."/>
            <person name="Tian X."/>
            <person name="Liu F."/>
            <person name="Wang L."/>
            <person name="Wu J."/>
            <person name="Zhang S."/>
            <person name="Li S."/>
            <person name="Liu B."/>
        </authorList>
    </citation>
    <scope>NUCLEOTIDE SEQUENCE</scope>
    <source>
        <strain evidence="4">G3501</strain>
    </source>
</reference>
<organism evidence="4">
    <name type="scientific">Vibrio parahaemolyticus</name>
    <dbReference type="NCBI Taxonomy" id="670"/>
    <lineage>
        <taxon>Bacteria</taxon>
        <taxon>Pseudomonadati</taxon>
        <taxon>Pseudomonadota</taxon>
        <taxon>Gammaproteobacteria</taxon>
        <taxon>Vibrionales</taxon>
        <taxon>Vibrionaceae</taxon>
        <taxon>Vibrio</taxon>
    </lineage>
</organism>
<dbReference type="GO" id="GO:0030170">
    <property type="term" value="F:pyridoxal phosphate binding"/>
    <property type="evidence" value="ECO:0007669"/>
    <property type="project" value="TreeGrafter"/>
</dbReference>
<dbReference type="RefSeq" id="WP_129830443.1">
    <property type="nucleotide sequence ID" value="NZ_CP034565.1"/>
</dbReference>
<evidence type="ECO:0000256" key="3">
    <source>
        <dbReference type="RuleBase" id="RU004508"/>
    </source>
</evidence>
<dbReference type="PANTHER" id="PTHR30244">
    <property type="entry name" value="TRANSAMINASE"/>
    <property type="match status" value="1"/>
</dbReference>
<accession>A0A5P5X6F1</accession>
<dbReference type="InterPro" id="IPR015424">
    <property type="entry name" value="PyrdxlP-dep_Trfase"/>
</dbReference>
<gene>
    <name evidence="4" type="primary">pseC</name>
</gene>
<evidence type="ECO:0000313" key="4">
    <source>
        <dbReference type="EMBL" id="QFF90647.1"/>
    </source>
</evidence>
<keyword evidence="1 3" id="KW-0663">Pyridoxal phosphate</keyword>
<dbReference type="PIRSF" id="PIRSF000390">
    <property type="entry name" value="PLP_StrS"/>
    <property type="match status" value="1"/>
</dbReference>
<dbReference type="EMBL" id="MK473656">
    <property type="protein sequence ID" value="QFF90647.1"/>
    <property type="molecule type" value="Genomic_DNA"/>
</dbReference>
<dbReference type="GO" id="GO:0008483">
    <property type="term" value="F:transaminase activity"/>
    <property type="evidence" value="ECO:0007669"/>
    <property type="project" value="UniProtKB-KW"/>
</dbReference>
<dbReference type="CDD" id="cd00616">
    <property type="entry name" value="AHBA_syn"/>
    <property type="match status" value="1"/>
</dbReference>
<dbReference type="InterPro" id="IPR000653">
    <property type="entry name" value="DegT/StrS_aminotransferase"/>
</dbReference>
<protein>
    <submittedName>
        <fullName evidence="4">DegT/DnrJ/EryC1/StrS aminotransferase family protein</fullName>
    </submittedName>
</protein>
<sequence length="367" mass="41138">MIPFLDLKKINSNYRDELVEACAKVIDSGWYIMGQELKQFEEEFAEHCGTKHCIGVANGLDALTLVLRAWKELGKLSAGDEVIVPANTYIASILAITENDLVPVMVEPDADTFNLTAKAIESALTSKTKAILPVHLYGQISPMDEINEIAQSHNLLVLEDCAQSHDAELNSKKAGSWGHASAFSFYPGKNLGAMGDAGAILTDDDELFEVVSALRNYGSHKKYENKYQGVNSRLDEIQAAMLRVKLRHLKEETTQRRAVAKRYLTEISNVFISLPKVERDQSHVWHLFVIKTPYREKFQKHLESEGVMTLVHYPIPPHKQMAYKSMDMLSLPLTEELHEQVLSLPISPVMTEEEVSAVIKAVNSFEV</sequence>
<dbReference type="InterPro" id="IPR015422">
    <property type="entry name" value="PyrdxlP-dep_Trfase_small"/>
</dbReference>
<dbReference type="Pfam" id="PF01041">
    <property type="entry name" value="DegT_DnrJ_EryC1"/>
    <property type="match status" value="1"/>
</dbReference>
<dbReference type="GO" id="GO:0000271">
    <property type="term" value="P:polysaccharide biosynthetic process"/>
    <property type="evidence" value="ECO:0007669"/>
    <property type="project" value="TreeGrafter"/>
</dbReference>
<proteinExistence type="inferred from homology"/>
<dbReference type="PANTHER" id="PTHR30244:SF36">
    <property type="entry name" value="3-OXO-GLUCOSE-6-PHOSPHATE:GLUTAMATE AMINOTRANSFERASE"/>
    <property type="match status" value="1"/>
</dbReference>
<name>A0A5P5X6F1_VIBPH</name>
<evidence type="ECO:0000256" key="2">
    <source>
        <dbReference type="ARBA" id="ARBA00037999"/>
    </source>
</evidence>
<dbReference type="Gene3D" id="3.40.640.10">
    <property type="entry name" value="Type I PLP-dependent aspartate aminotransferase-like (Major domain)"/>
    <property type="match status" value="1"/>
</dbReference>
<keyword evidence="4" id="KW-0808">Transferase</keyword>
<dbReference type="SUPFAM" id="SSF53383">
    <property type="entry name" value="PLP-dependent transferases"/>
    <property type="match status" value="1"/>
</dbReference>
<comment type="similarity">
    <text evidence="2 3">Belongs to the DegT/DnrJ/EryC1 family.</text>
</comment>
<keyword evidence="4" id="KW-0032">Aminotransferase</keyword>
<dbReference type="InterPro" id="IPR015421">
    <property type="entry name" value="PyrdxlP-dep_Trfase_major"/>
</dbReference>
<dbReference type="Gene3D" id="3.90.1150.10">
    <property type="entry name" value="Aspartate Aminotransferase, domain 1"/>
    <property type="match status" value="1"/>
</dbReference>
<evidence type="ECO:0000256" key="1">
    <source>
        <dbReference type="ARBA" id="ARBA00022898"/>
    </source>
</evidence>